<feature type="compositionally biased region" description="Polar residues" evidence="1">
    <location>
        <begin position="51"/>
        <end position="62"/>
    </location>
</feature>
<evidence type="ECO:0000313" key="3">
    <source>
        <dbReference type="Proteomes" id="UP001152519"/>
    </source>
</evidence>
<feature type="compositionally biased region" description="Low complexity" evidence="1">
    <location>
        <begin position="1"/>
        <end position="14"/>
    </location>
</feature>
<accession>A0A9W4EB43</accession>
<sequence>MTARHTSSTTSPVRTTRRPPRSRRPASSPARQSARKAARLGTANPVRSMARSRTNSGSTSSAPDRAARSGGWSCRRRSLVNSTTGTLMAGGSWRWAVGGHRCIRPRGLRRMHPHPATFAFPGGALVCTRPGGQAPTVDMHAHGCTRRGRSGDRKGWRRPRRSVRWSAGLRKLPAGRNAGMRRRRPREV</sequence>
<organism evidence="2 3">
    <name type="scientific">Actinacidiphila cocklensis</name>
    <dbReference type="NCBI Taxonomy" id="887465"/>
    <lineage>
        <taxon>Bacteria</taxon>
        <taxon>Bacillati</taxon>
        <taxon>Actinomycetota</taxon>
        <taxon>Actinomycetes</taxon>
        <taxon>Kitasatosporales</taxon>
        <taxon>Streptomycetaceae</taxon>
        <taxon>Actinacidiphila</taxon>
    </lineage>
</organism>
<feature type="compositionally biased region" description="Basic residues" evidence="1">
    <location>
        <begin position="179"/>
        <end position="188"/>
    </location>
</feature>
<evidence type="ECO:0000256" key="1">
    <source>
        <dbReference type="SAM" id="MobiDB-lite"/>
    </source>
</evidence>
<proteinExistence type="predicted"/>
<name>A0A9W4EB43_9ACTN</name>
<dbReference type="EMBL" id="CAJSLV010000099">
    <property type="protein sequence ID" value="CAG6398206.1"/>
    <property type="molecule type" value="Genomic_DNA"/>
</dbReference>
<gene>
    <name evidence="2" type="ORF">SCOCK_660024</name>
</gene>
<evidence type="ECO:0000313" key="2">
    <source>
        <dbReference type="EMBL" id="CAG6398206.1"/>
    </source>
</evidence>
<dbReference type="AlphaFoldDB" id="A0A9W4EB43"/>
<reference evidence="2" key="1">
    <citation type="submission" date="2021-05" db="EMBL/GenBank/DDBJ databases">
        <authorList>
            <person name="Arsene-Ploetze F."/>
        </authorList>
    </citation>
    <scope>NUCLEOTIDE SEQUENCE</scope>
    <source>
        <strain evidence="2">DSM 42138</strain>
    </source>
</reference>
<dbReference type="Proteomes" id="UP001152519">
    <property type="component" value="Unassembled WGS sequence"/>
</dbReference>
<feature type="compositionally biased region" description="Basic residues" evidence="1">
    <location>
        <begin position="15"/>
        <end position="24"/>
    </location>
</feature>
<feature type="region of interest" description="Disordered" evidence="1">
    <location>
        <begin position="1"/>
        <end position="73"/>
    </location>
</feature>
<comment type="caution">
    <text evidence="2">The sequence shown here is derived from an EMBL/GenBank/DDBJ whole genome shotgun (WGS) entry which is preliminary data.</text>
</comment>
<keyword evidence="3" id="KW-1185">Reference proteome</keyword>
<protein>
    <submittedName>
        <fullName evidence="2">Uncharacterized protein</fullName>
    </submittedName>
</protein>
<feature type="region of interest" description="Disordered" evidence="1">
    <location>
        <begin position="144"/>
        <end position="188"/>
    </location>
</feature>